<accession>A0A7Z8D0H4</accession>
<evidence type="ECO:0000256" key="3">
    <source>
        <dbReference type="ARBA" id="ARBA00022840"/>
    </source>
</evidence>
<keyword evidence="3 4" id="KW-0067">ATP-binding</keyword>
<evidence type="ECO:0000256" key="1">
    <source>
        <dbReference type="ARBA" id="ARBA00022737"/>
    </source>
</evidence>
<proteinExistence type="predicted"/>
<dbReference type="Gene3D" id="3.40.50.300">
    <property type="entry name" value="P-loop containing nucleotide triphosphate hydrolases"/>
    <property type="match status" value="2"/>
</dbReference>
<reference evidence="6 7" key="1">
    <citation type="journal article" date="2018" name="Int. J. Food Microbiol.">
        <title>Growth of Carnobacterium spp. isolated from chilled vacuum-packaged meat under relevant acidic conditions.</title>
        <authorList>
            <person name="Zhang P."/>
            <person name="Badoni M."/>
            <person name="Ganzle M."/>
            <person name="Yang X."/>
        </authorList>
    </citation>
    <scope>NUCLEOTIDE SEQUENCE [LARGE SCALE GENOMIC DNA]</scope>
    <source>
        <strain evidence="6 7">B2</strain>
    </source>
</reference>
<dbReference type="InterPro" id="IPR027417">
    <property type="entry name" value="P-loop_NTPase"/>
</dbReference>
<evidence type="ECO:0000256" key="2">
    <source>
        <dbReference type="ARBA" id="ARBA00022741"/>
    </source>
</evidence>
<evidence type="ECO:0000313" key="6">
    <source>
        <dbReference type="EMBL" id="TFJ29450.1"/>
    </source>
</evidence>
<dbReference type="RefSeq" id="WP_135025541.1">
    <property type="nucleotide sequence ID" value="NZ_JBFUWK010000004.1"/>
</dbReference>
<sequence>MILKTNNIANDLIVPIDDQMKLNPTVLFEVFYFGEHFSHHQLTTNNRELVIDGHVVVYDGQEILIDDQPYEKTNANFIVMKPNEYQTIVTNKPKKDFTISSMSSSAISIETAAFVSVTVKNKMPQYNVAIYANKEKIYFNGKLVEKGSFDFVTGNQLVIDKLIIEVREKQLKLTTLGTEFTLNPFELIEQSYKPEYPSEFPLFRRSPRIHLKEPKMDVEVMSPTPKEKEGKNELVRTLVPPLGMVVLSGATSFLSGGNPIMMLSMGGASLLTAGFSVSSYFTNKKETKEKNQQSESSYKQYLIQKKGDVSLLQQGQEHALTYMYPSMNDLALMAKDYEARIYERMTTNEDFLKVHVGTGEIQSSFAVKYQPNEESELSSLAEKELVWPYQQLESAPIVIPLMDQTVGLAGNYPVLRTAIQTLLFQISMLHSYRDVEFVTLVPENDYDLNWHAWRWLPHLKIRSLNLRGIIHNAQTRDMVLNSFYQILTKRRQELKEAGNEKIRFQPHYVFSILEESWLSGHGLNEFLAEDMSPYGVTVIWGKDALPMLPETTTTLIDYQSSESAILINQNNEYVNQSFVPTHLPTAYPIEEALQRLANLHHVEVEKNAVPESLDLLEQYEVKRIEELKIKNRWLDAEPNKSIRSLIGWRGKSDFVYWDLHERAHGPHALVGGTTGSGKSEFLTTYLIGLAINFSPEDIGMLIIDWKGGGIANTLDKLPHFMGAITNLDGAGTARALASIKAELNKRQREFAKYGVNNINGYMSLYKQRNTPKPDVVYPNKPLPHLILVSDEFAELKANVPEFLDELTSVARIGRSLGVHLILATQKPSGVVNDQIEANSTSKIALKMASVQDSNELLKTPDAAQITNPGRGYLKVGENEVYELFQSGYAGVLYDPDQTMEEVVDERIFKINDLGQTELLYDPDEDIVQGKDTSDLPTQLEAVIETIEQIFEQSEFTIPDKPWLPNLSEQIATPTIEEAEQRNVTIPLGLLDIPSEQAQKIYHYNLEKASHTAIFSSPGYGKSTLLQTLIMNLAHQNTPEQVQLNLLDFGNNGLLPLKDLPHVADIVTLEEDEKLQKMLDRISGLLAERKGSFKKNGVASIMQYEAKTDSKLPIIVNVLDGYDGLSLEDNRKDKIDEVLLQLLRDGASLGVYLILTASRSGSIRMNMMSNIATKIALYLNDETELSTLLGRETLAPQAINGRGQVMLDTPTAVQFYLPIQGEDSSDLLENLEKEVTRMNHDWTGKRPEKIPMVPEELTIQNFSSFVKEIDADNLYLGLNKLSSLVEKFPLFQGKSLGIFTASNKQFRLMMPWFMQLISDWKEEKDVILIDAAGTLEENSTNVSTYIDRMKVTQQNFELKESLEVMLSNNSNQRVVIINGVAELVDKLFLNPEEVAFLLNGGNDHLQLIVIDSLSKVGNTYGGLTNMVKESVYQILFGGSLQNQLFIENLPYTQKNVVVPRNVLHSLKDDVFEDIVVPMEVGE</sequence>
<dbReference type="InterPro" id="IPR023839">
    <property type="entry name" value="Firmicutes_EssC_C"/>
</dbReference>
<dbReference type="GO" id="GO:0003677">
    <property type="term" value="F:DNA binding"/>
    <property type="evidence" value="ECO:0007669"/>
    <property type="project" value="InterPro"/>
</dbReference>
<dbReference type="Proteomes" id="UP000297938">
    <property type="component" value="Unassembled WGS sequence"/>
</dbReference>
<keyword evidence="2 4" id="KW-0547">Nucleotide-binding</keyword>
<dbReference type="EMBL" id="NRPP01000003">
    <property type="protein sequence ID" value="TFJ29450.1"/>
    <property type="molecule type" value="Genomic_DNA"/>
</dbReference>
<protein>
    <submittedName>
        <fullName evidence="6">Type VII secretion protein EssC</fullName>
    </submittedName>
</protein>
<evidence type="ECO:0000313" key="7">
    <source>
        <dbReference type="Proteomes" id="UP000297938"/>
    </source>
</evidence>
<keyword evidence="1" id="KW-0677">Repeat</keyword>
<gene>
    <name evidence="6" type="primary">essC</name>
    <name evidence="6" type="ORF">CKN69_01075</name>
</gene>
<comment type="caution">
    <text evidence="6">The sequence shown here is derived from an EMBL/GenBank/DDBJ whole genome shotgun (WGS) entry which is preliminary data.</text>
</comment>
<dbReference type="PANTHER" id="PTHR22683:SF1">
    <property type="entry name" value="TYPE VII SECRETION SYSTEM PROTEIN ESSC"/>
    <property type="match status" value="1"/>
</dbReference>
<feature type="domain" description="FtsK" evidence="5">
    <location>
        <begin position="652"/>
        <end position="854"/>
    </location>
</feature>
<dbReference type="PROSITE" id="PS50901">
    <property type="entry name" value="FTSK"/>
    <property type="match status" value="2"/>
</dbReference>
<feature type="binding site" evidence="4">
    <location>
        <begin position="672"/>
        <end position="679"/>
    </location>
    <ligand>
        <name>ATP</name>
        <dbReference type="ChEBI" id="CHEBI:30616"/>
    </ligand>
</feature>
<feature type="domain" description="FtsK" evidence="5">
    <location>
        <begin position="997"/>
        <end position="1185"/>
    </location>
</feature>
<dbReference type="Pfam" id="PF01580">
    <property type="entry name" value="FtsK_SpoIIIE"/>
    <property type="match status" value="2"/>
</dbReference>
<feature type="binding site" evidence="4">
    <location>
        <begin position="1015"/>
        <end position="1022"/>
    </location>
    <ligand>
        <name>ATP</name>
        <dbReference type="ChEBI" id="CHEBI:30616"/>
    </ligand>
</feature>
<evidence type="ECO:0000259" key="5">
    <source>
        <dbReference type="PROSITE" id="PS50901"/>
    </source>
</evidence>
<dbReference type="InterPro" id="IPR050206">
    <property type="entry name" value="FtsK/SpoIIIE/SftA"/>
</dbReference>
<dbReference type="CDD" id="cd01127">
    <property type="entry name" value="TrwB_TraG_TraD_VirD4"/>
    <property type="match status" value="1"/>
</dbReference>
<dbReference type="GO" id="GO:0007059">
    <property type="term" value="P:chromosome segregation"/>
    <property type="evidence" value="ECO:0007669"/>
    <property type="project" value="UniProtKB-KW"/>
</dbReference>
<dbReference type="PANTHER" id="PTHR22683">
    <property type="entry name" value="SPORULATION PROTEIN RELATED"/>
    <property type="match status" value="1"/>
</dbReference>
<dbReference type="SUPFAM" id="SSF52540">
    <property type="entry name" value="P-loop containing nucleoside triphosphate hydrolases"/>
    <property type="match status" value="2"/>
</dbReference>
<dbReference type="GO" id="GO:0005524">
    <property type="term" value="F:ATP binding"/>
    <property type="evidence" value="ECO:0007669"/>
    <property type="project" value="UniProtKB-UniRule"/>
</dbReference>
<dbReference type="GO" id="GO:0016020">
    <property type="term" value="C:membrane"/>
    <property type="evidence" value="ECO:0007669"/>
    <property type="project" value="UniProtKB-SubCell"/>
</dbReference>
<evidence type="ECO:0000256" key="4">
    <source>
        <dbReference type="PROSITE-ProRule" id="PRU00289"/>
    </source>
</evidence>
<name>A0A7Z8D0H4_CARDV</name>
<dbReference type="InterPro" id="IPR002543">
    <property type="entry name" value="FtsK_dom"/>
</dbReference>
<dbReference type="NCBIfam" id="TIGR03928">
    <property type="entry name" value="T7_EssCb_Firm"/>
    <property type="match status" value="1"/>
</dbReference>
<organism evidence="6 7">
    <name type="scientific">Carnobacterium divergens</name>
    <name type="common">Lactobacillus divergens</name>
    <dbReference type="NCBI Taxonomy" id="2748"/>
    <lineage>
        <taxon>Bacteria</taxon>
        <taxon>Bacillati</taxon>
        <taxon>Bacillota</taxon>
        <taxon>Bacilli</taxon>
        <taxon>Lactobacillales</taxon>
        <taxon>Carnobacteriaceae</taxon>
        <taxon>Carnobacterium</taxon>
    </lineage>
</organism>